<dbReference type="OrthoDB" id="9812495at2"/>
<evidence type="ECO:0000256" key="1">
    <source>
        <dbReference type="ARBA" id="ARBA00023125"/>
    </source>
</evidence>
<organism evidence="3 4">
    <name type="scientific">Anaerocolumna xylanovorans DSM 12503</name>
    <dbReference type="NCBI Taxonomy" id="1121345"/>
    <lineage>
        <taxon>Bacteria</taxon>
        <taxon>Bacillati</taxon>
        <taxon>Bacillota</taxon>
        <taxon>Clostridia</taxon>
        <taxon>Lachnospirales</taxon>
        <taxon>Lachnospiraceae</taxon>
        <taxon>Anaerocolumna</taxon>
    </lineage>
</organism>
<dbReference type="EMBL" id="FRFD01000010">
    <property type="protein sequence ID" value="SHO51998.1"/>
    <property type="molecule type" value="Genomic_DNA"/>
</dbReference>
<dbReference type="PANTHER" id="PTHR46558">
    <property type="entry name" value="TRACRIPTIONAL REGULATORY PROTEIN-RELATED-RELATED"/>
    <property type="match status" value="1"/>
</dbReference>
<dbReference type="InterPro" id="IPR001387">
    <property type="entry name" value="Cro/C1-type_HTH"/>
</dbReference>
<dbReference type="InterPro" id="IPR011990">
    <property type="entry name" value="TPR-like_helical_dom_sf"/>
</dbReference>
<dbReference type="Gene3D" id="1.10.260.40">
    <property type="entry name" value="lambda repressor-like DNA-binding domains"/>
    <property type="match status" value="1"/>
</dbReference>
<reference evidence="3 4" key="1">
    <citation type="submission" date="2016-12" db="EMBL/GenBank/DDBJ databases">
        <authorList>
            <person name="Song W.-J."/>
            <person name="Kurnit D.M."/>
        </authorList>
    </citation>
    <scope>NUCLEOTIDE SEQUENCE [LARGE SCALE GENOMIC DNA]</scope>
    <source>
        <strain evidence="3 4">DSM 12503</strain>
    </source>
</reference>
<dbReference type="PROSITE" id="PS50943">
    <property type="entry name" value="HTH_CROC1"/>
    <property type="match status" value="1"/>
</dbReference>
<dbReference type="Pfam" id="PF01381">
    <property type="entry name" value="HTH_3"/>
    <property type="match status" value="1"/>
</dbReference>
<name>A0A1M7YHJ3_9FIRM</name>
<protein>
    <submittedName>
        <fullName evidence="3">Transcriptional regulator, contains XRE-family HTH domain</fullName>
    </submittedName>
</protein>
<dbReference type="InterPro" id="IPR010982">
    <property type="entry name" value="Lambda_DNA-bd_dom_sf"/>
</dbReference>
<feature type="domain" description="HTH cro/C1-type" evidence="2">
    <location>
        <begin position="10"/>
        <end position="64"/>
    </location>
</feature>
<keyword evidence="4" id="KW-1185">Reference proteome</keyword>
<proteinExistence type="predicted"/>
<dbReference type="SUPFAM" id="SSF47413">
    <property type="entry name" value="lambda repressor-like DNA-binding domains"/>
    <property type="match status" value="1"/>
</dbReference>
<dbReference type="SMART" id="SM00530">
    <property type="entry name" value="HTH_XRE"/>
    <property type="match status" value="1"/>
</dbReference>
<dbReference type="Proteomes" id="UP000184612">
    <property type="component" value="Unassembled WGS sequence"/>
</dbReference>
<dbReference type="GO" id="GO:0003677">
    <property type="term" value="F:DNA binding"/>
    <property type="evidence" value="ECO:0007669"/>
    <property type="project" value="UniProtKB-KW"/>
</dbReference>
<accession>A0A1M7YHJ3</accession>
<evidence type="ECO:0000259" key="2">
    <source>
        <dbReference type="PROSITE" id="PS50943"/>
    </source>
</evidence>
<evidence type="ECO:0000313" key="3">
    <source>
        <dbReference type="EMBL" id="SHO51998.1"/>
    </source>
</evidence>
<dbReference type="RefSeq" id="WP_073590091.1">
    <property type="nucleotide sequence ID" value="NZ_FRFD01000010.1"/>
</dbReference>
<sequence>MDTINIGKIISDKRKEKGITQEGLANYLGVSKPAVSKWESGQSYPDILLLPVLAAYFDISVDELIGYEPKMTKEDVRKLYHRLAAEFAKEPFDKVYGECEGYLKKYFSCWYLQYQIGLLYLNHCALAGSPDRNEKVLQRAVEVFESVEHSSDDVSLAKQAMQIKAYCYICQQKPAEAIEVLERLSEPVIQSEALLIKAYQLKGDKKKAIEYLQGYTCTSLNALLGTAADFFQLYADQPDRMDQYYDIYIKLIDIFEIEQLFSGGLYTIYLVAASVYVIQERNEKALDVLDRYVDLAKRNARKDFTLHGSRIFDSLDEYLKTIDVETLAPRSPEVIWRDIKNIVSDNPAFRPLEKEARFQKIKRSLQELLSQKDE</sequence>
<dbReference type="SUPFAM" id="SSF48452">
    <property type="entry name" value="TPR-like"/>
    <property type="match status" value="1"/>
</dbReference>
<dbReference type="AlphaFoldDB" id="A0A1M7YHJ3"/>
<keyword evidence="1" id="KW-0238">DNA-binding</keyword>
<dbReference type="STRING" id="1121345.SAMN02745217_03442"/>
<dbReference type="Gene3D" id="1.25.40.10">
    <property type="entry name" value="Tetratricopeptide repeat domain"/>
    <property type="match status" value="1"/>
</dbReference>
<dbReference type="PANTHER" id="PTHR46558:SF11">
    <property type="entry name" value="HTH-TYPE TRANSCRIPTIONAL REGULATOR XRE"/>
    <property type="match status" value="1"/>
</dbReference>
<gene>
    <name evidence="3" type="ORF">SAMN02745217_03442</name>
</gene>
<evidence type="ECO:0000313" key="4">
    <source>
        <dbReference type="Proteomes" id="UP000184612"/>
    </source>
</evidence>
<dbReference type="CDD" id="cd00093">
    <property type="entry name" value="HTH_XRE"/>
    <property type="match status" value="1"/>
</dbReference>